<protein>
    <submittedName>
        <fullName evidence="2">Uncharacterized protein</fullName>
    </submittedName>
</protein>
<dbReference type="STRING" id="1123029.SAMN02745172_00214"/>
<dbReference type="AlphaFoldDB" id="A0A1M7Z5I6"/>
<evidence type="ECO:0000256" key="1">
    <source>
        <dbReference type="SAM" id="SignalP"/>
    </source>
</evidence>
<accession>A0A1M7Z5I6</accession>
<dbReference type="Proteomes" id="UP000186406">
    <property type="component" value="Unassembled WGS sequence"/>
</dbReference>
<feature type="signal peptide" evidence="1">
    <location>
        <begin position="1"/>
        <end position="25"/>
    </location>
</feature>
<proteinExistence type="predicted"/>
<evidence type="ECO:0000313" key="2">
    <source>
        <dbReference type="EMBL" id="SHO60208.1"/>
    </source>
</evidence>
<organism evidence="2 3">
    <name type="scientific">Pseudoxanthobacter soli DSM 19599</name>
    <dbReference type="NCBI Taxonomy" id="1123029"/>
    <lineage>
        <taxon>Bacteria</taxon>
        <taxon>Pseudomonadati</taxon>
        <taxon>Pseudomonadota</taxon>
        <taxon>Alphaproteobacteria</taxon>
        <taxon>Hyphomicrobiales</taxon>
        <taxon>Segnochrobactraceae</taxon>
        <taxon>Pseudoxanthobacter</taxon>
    </lineage>
</organism>
<keyword evidence="3" id="KW-1185">Reference proteome</keyword>
<gene>
    <name evidence="2" type="ORF">SAMN02745172_00214</name>
</gene>
<evidence type="ECO:0000313" key="3">
    <source>
        <dbReference type="Proteomes" id="UP000186406"/>
    </source>
</evidence>
<name>A0A1M7Z5I6_9HYPH</name>
<dbReference type="OrthoDB" id="8368506at2"/>
<reference evidence="2 3" key="1">
    <citation type="submission" date="2016-12" db="EMBL/GenBank/DDBJ databases">
        <authorList>
            <person name="Song W.-J."/>
            <person name="Kurnit D.M."/>
        </authorList>
    </citation>
    <scope>NUCLEOTIDE SEQUENCE [LARGE SCALE GENOMIC DNA]</scope>
    <source>
        <strain evidence="2 3">DSM 19599</strain>
    </source>
</reference>
<dbReference type="EMBL" id="FRXO01000001">
    <property type="protein sequence ID" value="SHO60208.1"/>
    <property type="molecule type" value="Genomic_DNA"/>
</dbReference>
<feature type="chain" id="PRO_5012003204" evidence="1">
    <location>
        <begin position="26"/>
        <end position="192"/>
    </location>
</feature>
<dbReference type="RefSeq" id="WP_073625357.1">
    <property type="nucleotide sequence ID" value="NZ_FRXO01000001.1"/>
</dbReference>
<sequence>MKVQKLAVLSAFLAAPFAISAPAQAAPAVHCASNSLYLVAAVERQDSVGERLIVKNNAAGAKAACNAKIGKSDFVIGSKDGEDDDAYYLLRLEGKYLLIDDGTGPDRTLLIYDLSRKARVFTAGYSEEDFDADSKSASFWMSTEQKPTKQNCKDLAEIKKNDLTPAIEIRATFDFTTGTLSKSTQARCVAHQ</sequence>
<keyword evidence="1" id="KW-0732">Signal</keyword>